<dbReference type="KEGG" id="aar:Acear_0353"/>
<dbReference type="Proteomes" id="UP000001661">
    <property type="component" value="Chromosome"/>
</dbReference>
<dbReference type="OrthoDB" id="5418352at2"/>
<reference evidence="5 6" key="1">
    <citation type="journal article" date="2010" name="Stand. Genomic Sci.">
        <title>Complete genome sequence of Acetohalobium arabaticum type strain (Z-7288).</title>
        <authorList>
            <person name="Sikorski J."/>
            <person name="Lapidus A."/>
            <person name="Chertkov O."/>
            <person name="Lucas S."/>
            <person name="Copeland A."/>
            <person name="Glavina Del Rio T."/>
            <person name="Nolan M."/>
            <person name="Tice H."/>
            <person name="Cheng J.F."/>
            <person name="Han C."/>
            <person name="Brambilla E."/>
            <person name="Pitluck S."/>
            <person name="Liolios K."/>
            <person name="Ivanova N."/>
            <person name="Mavromatis K."/>
            <person name="Mikhailova N."/>
            <person name="Pati A."/>
            <person name="Bruce D."/>
            <person name="Detter C."/>
            <person name="Tapia R."/>
            <person name="Goodwin L."/>
            <person name="Chen A."/>
            <person name="Palaniappan K."/>
            <person name="Land M."/>
            <person name="Hauser L."/>
            <person name="Chang Y.J."/>
            <person name="Jeffries C.D."/>
            <person name="Rohde M."/>
            <person name="Goker M."/>
            <person name="Spring S."/>
            <person name="Woyke T."/>
            <person name="Bristow J."/>
            <person name="Eisen J.A."/>
            <person name="Markowitz V."/>
            <person name="Hugenholtz P."/>
            <person name="Kyrpides N.C."/>
            <person name="Klenk H.P."/>
        </authorList>
    </citation>
    <scope>NUCLEOTIDE SEQUENCE [LARGE SCALE GENOMIC DNA]</scope>
    <source>
        <strain evidence="6">ATCC 49924 / DSM 5501 / Z-7288</strain>
    </source>
</reference>
<proteinExistence type="inferred from homology"/>
<feature type="region of interest" description="Disordered" evidence="4">
    <location>
        <begin position="94"/>
        <end position="130"/>
    </location>
</feature>
<accession>D9QUA7</accession>
<keyword evidence="6" id="KW-1185">Reference proteome</keyword>
<dbReference type="GO" id="GO:0015948">
    <property type="term" value="P:methanogenesis"/>
    <property type="evidence" value="ECO:0007669"/>
    <property type="project" value="InterPro"/>
</dbReference>
<keyword evidence="2 5" id="KW-0489">Methyltransferase</keyword>
<organism evidence="5 6">
    <name type="scientific">Acetohalobium arabaticum (strain ATCC 49924 / DSM 5501 / Z-7288)</name>
    <dbReference type="NCBI Taxonomy" id="574087"/>
    <lineage>
        <taxon>Bacteria</taxon>
        <taxon>Bacillati</taxon>
        <taxon>Bacillota</taxon>
        <taxon>Clostridia</taxon>
        <taxon>Halanaerobiales</taxon>
        <taxon>Halobacteroidaceae</taxon>
        <taxon>Acetohalobium</taxon>
    </lineage>
</organism>
<comment type="similarity">
    <text evidence="1">Belongs to the trimethylamine methyltransferase family.</text>
</comment>
<dbReference type="InterPro" id="IPR038601">
    <property type="entry name" value="MttB-like_sf"/>
</dbReference>
<protein>
    <submittedName>
        <fullName evidence="5">Trimethylamine methyltransferase</fullName>
    </submittedName>
</protein>
<evidence type="ECO:0000256" key="1">
    <source>
        <dbReference type="ARBA" id="ARBA00007137"/>
    </source>
</evidence>
<dbReference type="EMBL" id="CP002105">
    <property type="protein sequence ID" value="ADL11900.1"/>
    <property type="molecule type" value="Genomic_DNA"/>
</dbReference>
<evidence type="ECO:0000256" key="3">
    <source>
        <dbReference type="ARBA" id="ARBA00022679"/>
    </source>
</evidence>
<evidence type="ECO:0000313" key="5">
    <source>
        <dbReference type="EMBL" id="ADL11900.1"/>
    </source>
</evidence>
<dbReference type="AlphaFoldDB" id="D9QUA7"/>
<dbReference type="GO" id="GO:0008168">
    <property type="term" value="F:methyltransferase activity"/>
    <property type="evidence" value="ECO:0007669"/>
    <property type="project" value="UniProtKB-KW"/>
</dbReference>
<evidence type="ECO:0000313" key="6">
    <source>
        <dbReference type="Proteomes" id="UP000001661"/>
    </source>
</evidence>
<dbReference type="Pfam" id="PF06253">
    <property type="entry name" value="MTTB"/>
    <property type="match status" value="1"/>
</dbReference>
<dbReference type="eggNOG" id="COG5598">
    <property type="taxonomic scope" value="Bacteria"/>
</dbReference>
<evidence type="ECO:0000256" key="4">
    <source>
        <dbReference type="SAM" id="MobiDB-lite"/>
    </source>
</evidence>
<dbReference type="GO" id="GO:0032259">
    <property type="term" value="P:methylation"/>
    <property type="evidence" value="ECO:0007669"/>
    <property type="project" value="UniProtKB-KW"/>
</dbReference>
<dbReference type="Gene3D" id="3.20.20.480">
    <property type="entry name" value="Trimethylamine methyltransferase-like"/>
    <property type="match status" value="1"/>
</dbReference>
<dbReference type="STRING" id="574087.Acear_0353"/>
<dbReference type="InterPro" id="IPR010426">
    <property type="entry name" value="MTTB_MeTrfase"/>
</dbReference>
<sequence length="141" mass="15774">MTYMLPAMAGANVLYGSGMIELGVTFSYTQLMIDNEIARMVRRVINGVEVNDETLATDIMKEVGCGGNFLTQQHTLDLMDQEQSRSDLFDRKMREGWENDGSQGAAEKATERAKTILNDHTPEPLDQEVQDKLSEIVESVK</sequence>
<dbReference type="HOGENOM" id="CLU_149838_0_0_9"/>
<name>D9QUA7_ACEAZ</name>
<gene>
    <name evidence="5" type="ordered locus">Acear_0353</name>
</gene>
<keyword evidence="3 5" id="KW-0808">Transferase</keyword>
<evidence type="ECO:0000256" key="2">
    <source>
        <dbReference type="ARBA" id="ARBA00022603"/>
    </source>
</evidence>